<feature type="transmembrane region" description="Helical" evidence="8">
    <location>
        <begin position="144"/>
        <end position="163"/>
    </location>
</feature>
<dbReference type="PANTHER" id="PTHR23522:SF10">
    <property type="entry name" value="3-PHENYLPROPIONIC ACID TRANSPORTER-RELATED"/>
    <property type="match status" value="1"/>
</dbReference>
<organism evidence="10 11">
    <name type="scientific">Rhizomicrobium electricum</name>
    <dbReference type="NCBI Taxonomy" id="480070"/>
    <lineage>
        <taxon>Bacteria</taxon>
        <taxon>Pseudomonadati</taxon>
        <taxon>Pseudomonadota</taxon>
        <taxon>Alphaproteobacteria</taxon>
        <taxon>Micropepsales</taxon>
        <taxon>Micropepsaceae</taxon>
        <taxon>Rhizomicrobium</taxon>
    </lineage>
</organism>
<dbReference type="RefSeq" id="WP_166934648.1">
    <property type="nucleotide sequence ID" value="NZ_BAAADD010000005.1"/>
</dbReference>
<sequence length="405" mass="43789">MDTRKTVYAALSGFMFAHFFAEAMSISLLAIWLKNVLHLSGMQAGLVFSANFFTAMCVQPLYGFISDKVGLNKTVLSSIAGMVVLCGMFFTYVYGPMLLAYPVLGAIVGGLYLGFTFIAGRFVIESYVDRAGRKYGFEFGRARLWGSLGYALAAFFSGSLFNIDPRIDFFLATAAGLVMLVIIYFAPLKASVDELAQSKALRIGDALAVLGMAKFWRFMVLILGVTTLYLVYDLQFPAYFASQFPDPKTGTAMFGYLNSAQIFVEAGMFFLAPIIVGKTGAKNGLLLAAAIMIIRIAGSGIVTGPVLISCMKMLHSLELPILVTSIFRYIAGNFEARLASTLYLVSTGFVRNTGLMALSVVVGQSYDVIGFPKTYLAIAVIASAFWLLSVFALAPDKKSAPQTAS</sequence>
<evidence type="ECO:0000313" key="11">
    <source>
        <dbReference type="Proteomes" id="UP001499951"/>
    </source>
</evidence>
<dbReference type="NCBIfam" id="TIGR00882">
    <property type="entry name" value="2A0105"/>
    <property type="match status" value="1"/>
</dbReference>
<feature type="transmembrane region" description="Helical" evidence="8">
    <location>
        <begin position="100"/>
        <end position="124"/>
    </location>
</feature>
<feature type="transmembrane region" description="Helical" evidence="8">
    <location>
        <begin position="7"/>
        <end position="32"/>
    </location>
</feature>
<evidence type="ECO:0000256" key="5">
    <source>
        <dbReference type="ARBA" id="ARBA00022692"/>
    </source>
</evidence>
<evidence type="ECO:0000259" key="9">
    <source>
        <dbReference type="PROSITE" id="PS50850"/>
    </source>
</evidence>
<evidence type="ECO:0000256" key="6">
    <source>
        <dbReference type="ARBA" id="ARBA00022989"/>
    </source>
</evidence>
<proteinExistence type="predicted"/>
<dbReference type="InterPro" id="IPR000576">
    <property type="entry name" value="LacY/RafB_perm_fam"/>
</dbReference>
<feature type="transmembrane region" description="Helical" evidence="8">
    <location>
        <begin position="374"/>
        <end position="394"/>
    </location>
</feature>
<comment type="subcellular location">
    <subcellularLocation>
        <location evidence="1">Cell inner membrane</location>
        <topology evidence="1">Multi-pass membrane protein</topology>
    </subcellularLocation>
</comment>
<dbReference type="NCBIfam" id="NF007077">
    <property type="entry name" value="PRK09528.1"/>
    <property type="match status" value="1"/>
</dbReference>
<dbReference type="EMBL" id="BAAADD010000005">
    <property type="protein sequence ID" value="GAA0573612.1"/>
    <property type="molecule type" value="Genomic_DNA"/>
</dbReference>
<feature type="transmembrane region" description="Helical" evidence="8">
    <location>
        <begin position="342"/>
        <end position="362"/>
    </location>
</feature>
<dbReference type="PRINTS" id="PR00174">
    <property type="entry name" value="LACYSMPORT"/>
</dbReference>
<gene>
    <name evidence="10" type="ORF">GCM10008942_22910</name>
</gene>
<feature type="transmembrane region" description="Helical" evidence="8">
    <location>
        <begin position="74"/>
        <end position="94"/>
    </location>
</feature>
<feature type="transmembrane region" description="Helical" evidence="8">
    <location>
        <begin position="44"/>
        <end position="62"/>
    </location>
</feature>
<reference evidence="10 11" key="1">
    <citation type="journal article" date="2019" name="Int. J. Syst. Evol. Microbiol.">
        <title>The Global Catalogue of Microorganisms (GCM) 10K type strain sequencing project: providing services to taxonomists for standard genome sequencing and annotation.</title>
        <authorList>
            <consortium name="The Broad Institute Genomics Platform"/>
            <consortium name="The Broad Institute Genome Sequencing Center for Infectious Disease"/>
            <person name="Wu L."/>
            <person name="Ma J."/>
        </authorList>
    </citation>
    <scope>NUCLEOTIDE SEQUENCE [LARGE SCALE GENOMIC DNA]</scope>
    <source>
        <strain evidence="10 11">JCM 15089</strain>
    </source>
</reference>
<dbReference type="Pfam" id="PF01306">
    <property type="entry name" value="LacY_symp"/>
    <property type="match status" value="1"/>
</dbReference>
<feature type="transmembrane region" description="Helical" evidence="8">
    <location>
        <begin position="252"/>
        <end position="272"/>
    </location>
</feature>
<keyword evidence="4" id="KW-0997">Cell inner membrane</keyword>
<feature type="domain" description="Major facilitator superfamily (MFS) profile" evidence="9">
    <location>
        <begin position="5"/>
        <end position="397"/>
    </location>
</feature>
<evidence type="ECO:0000256" key="2">
    <source>
        <dbReference type="ARBA" id="ARBA00022448"/>
    </source>
</evidence>
<dbReference type="PROSITE" id="PS50850">
    <property type="entry name" value="MFS"/>
    <property type="match status" value="1"/>
</dbReference>
<evidence type="ECO:0000256" key="8">
    <source>
        <dbReference type="SAM" id="Phobius"/>
    </source>
</evidence>
<comment type="caution">
    <text evidence="10">The sequence shown here is derived from an EMBL/GenBank/DDBJ whole genome shotgun (WGS) entry which is preliminary data.</text>
</comment>
<evidence type="ECO:0000313" key="10">
    <source>
        <dbReference type="EMBL" id="GAA0573612.1"/>
    </source>
</evidence>
<keyword evidence="5 8" id="KW-0812">Transmembrane</keyword>
<keyword evidence="6 8" id="KW-1133">Transmembrane helix</keyword>
<protein>
    <submittedName>
        <fullName evidence="10">MFS transporter</fullName>
    </submittedName>
</protein>
<feature type="transmembrane region" description="Helical" evidence="8">
    <location>
        <begin position="284"/>
        <end position="307"/>
    </location>
</feature>
<dbReference type="Proteomes" id="UP001499951">
    <property type="component" value="Unassembled WGS sequence"/>
</dbReference>
<keyword evidence="2" id="KW-0813">Transport</keyword>
<dbReference type="PANTHER" id="PTHR23522">
    <property type="entry name" value="BLL5896 PROTEIN"/>
    <property type="match status" value="1"/>
</dbReference>
<accession>A0ABN1ESU6</accession>
<feature type="transmembrane region" description="Helical" evidence="8">
    <location>
        <begin position="207"/>
        <end position="232"/>
    </location>
</feature>
<keyword evidence="7 8" id="KW-0472">Membrane</keyword>
<dbReference type="SUPFAM" id="SSF103473">
    <property type="entry name" value="MFS general substrate transporter"/>
    <property type="match status" value="1"/>
</dbReference>
<keyword evidence="11" id="KW-1185">Reference proteome</keyword>
<evidence type="ECO:0000256" key="1">
    <source>
        <dbReference type="ARBA" id="ARBA00004429"/>
    </source>
</evidence>
<feature type="transmembrane region" description="Helical" evidence="8">
    <location>
        <begin position="169"/>
        <end position="186"/>
    </location>
</feature>
<keyword evidence="3" id="KW-1003">Cell membrane</keyword>
<dbReference type="InterPro" id="IPR020846">
    <property type="entry name" value="MFS_dom"/>
</dbReference>
<dbReference type="InterPro" id="IPR036259">
    <property type="entry name" value="MFS_trans_sf"/>
</dbReference>
<dbReference type="Gene3D" id="1.20.1250.20">
    <property type="entry name" value="MFS general substrate transporter like domains"/>
    <property type="match status" value="2"/>
</dbReference>
<evidence type="ECO:0000256" key="3">
    <source>
        <dbReference type="ARBA" id="ARBA00022475"/>
    </source>
</evidence>
<evidence type="ECO:0000256" key="4">
    <source>
        <dbReference type="ARBA" id="ARBA00022519"/>
    </source>
</evidence>
<name>A0ABN1ESU6_9PROT</name>
<evidence type="ECO:0000256" key="7">
    <source>
        <dbReference type="ARBA" id="ARBA00023136"/>
    </source>
</evidence>